<accession>A0A1G6AZR6</accession>
<keyword evidence="2" id="KW-0472">Membrane</keyword>
<evidence type="ECO:0000313" key="3">
    <source>
        <dbReference type="EMBL" id="SDB13907.1"/>
    </source>
</evidence>
<keyword evidence="4" id="KW-1185">Reference proteome</keyword>
<gene>
    <name evidence="3" type="ORF">SAMN02982931_01052</name>
</gene>
<keyword evidence="2" id="KW-1133">Transmembrane helix</keyword>
<keyword evidence="2" id="KW-0812">Transmembrane</keyword>
<proteinExistence type="predicted"/>
<dbReference type="AlphaFoldDB" id="A0A1G6AZR6"/>
<dbReference type="STRING" id="665467.SAMN02982931_01052"/>
<evidence type="ECO:0000256" key="1">
    <source>
        <dbReference type="SAM" id="MobiDB-lite"/>
    </source>
</evidence>
<dbReference type="EMBL" id="FMXQ01000002">
    <property type="protein sequence ID" value="SDB13907.1"/>
    <property type="molecule type" value="Genomic_DNA"/>
</dbReference>
<feature type="transmembrane region" description="Helical" evidence="2">
    <location>
        <begin position="12"/>
        <end position="33"/>
    </location>
</feature>
<dbReference type="RefSeq" id="WP_090875234.1">
    <property type="nucleotide sequence ID" value="NZ_FMXQ01000002.1"/>
</dbReference>
<reference evidence="3 4" key="1">
    <citation type="submission" date="2016-10" db="EMBL/GenBank/DDBJ databases">
        <authorList>
            <person name="de Groot N.N."/>
        </authorList>
    </citation>
    <scope>NUCLEOTIDE SEQUENCE [LARGE SCALE GENOMIC DNA]</scope>
    <source>
        <strain evidence="3 4">ATCC 35022</strain>
    </source>
</reference>
<dbReference type="Proteomes" id="UP000199071">
    <property type="component" value="Unassembled WGS sequence"/>
</dbReference>
<protein>
    <submittedName>
        <fullName evidence="3">Uncharacterized protein</fullName>
    </submittedName>
</protein>
<sequence length="281" mass="29544">MIGSIIGESPLLAAILGAVLAVFVFLVAAALISSWRARGPQERPPVAARHEPIFEPAPVDVLEPPDSVAPPVDERILDAPRHRRRFGAGAVTLSFLLGMVVGVGTLAFYMSDRFGPAVEMLTALIPASPSDAGQKAADADTALGTEFAADDPPPLPAVSVPKPGDPTVDERAGDVGKRMAAFAGKLKESLPREAGPELSLISVESEGMTLSLGYAVGRELGEVEIHAFDAYIMRTVKSLFCGQSAREIRFLNDNGVAFHMAYSDPKGATVARLTVPPGYCA</sequence>
<name>A0A1G6AZR6_9HYPH</name>
<evidence type="ECO:0000256" key="2">
    <source>
        <dbReference type="SAM" id="Phobius"/>
    </source>
</evidence>
<organism evidence="3 4">
    <name type="scientific">Bauldia litoralis</name>
    <dbReference type="NCBI Taxonomy" id="665467"/>
    <lineage>
        <taxon>Bacteria</taxon>
        <taxon>Pseudomonadati</taxon>
        <taxon>Pseudomonadota</taxon>
        <taxon>Alphaproteobacteria</taxon>
        <taxon>Hyphomicrobiales</taxon>
        <taxon>Kaistiaceae</taxon>
        <taxon>Bauldia</taxon>
    </lineage>
</organism>
<feature type="region of interest" description="Disordered" evidence="1">
    <location>
        <begin position="147"/>
        <end position="172"/>
    </location>
</feature>
<feature type="transmembrane region" description="Helical" evidence="2">
    <location>
        <begin position="86"/>
        <end position="110"/>
    </location>
</feature>
<evidence type="ECO:0000313" key="4">
    <source>
        <dbReference type="Proteomes" id="UP000199071"/>
    </source>
</evidence>